<keyword evidence="2" id="KW-1185">Reference proteome</keyword>
<evidence type="ECO:0000313" key="1">
    <source>
        <dbReference type="EMBL" id="MEQ2301300.1"/>
    </source>
</evidence>
<dbReference type="Proteomes" id="UP001469553">
    <property type="component" value="Unassembled WGS sequence"/>
</dbReference>
<sequence>MALIMNTRAAGAPTKLHDLRHQGYVSPETRISHFRPHQTFKGQHYSTETTPSTHSTLLFPFWTFNRDLWMAQQTVYR</sequence>
<evidence type="ECO:0000313" key="2">
    <source>
        <dbReference type="Proteomes" id="UP001469553"/>
    </source>
</evidence>
<gene>
    <name evidence="1" type="ORF">AMECASPLE_034489</name>
</gene>
<reference evidence="1 2" key="1">
    <citation type="submission" date="2021-06" db="EMBL/GenBank/DDBJ databases">
        <authorList>
            <person name="Palmer J.M."/>
        </authorList>
    </citation>
    <scope>NUCLEOTIDE SEQUENCE [LARGE SCALE GENOMIC DNA]</scope>
    <source>
        <strain evidence="1 2">AS_MEX2019</strain>
        <tissue evidence="1">Muscle</tissue>
    </source>
</reference>
<accession>A0ABV0Z5E5</accession>
<organism evidence="1 2">
    <name type="scientific">Ameca splendens</name>
    <dbReference type="NCBI Taxonomy" id="208324"/>
    <lineage>
        <taxon>Eukaryota</taxon>
        <taxon>Metazoa</taxon>
        <taxon>Chordata</taxon>
        <taxon>Craniata</taxon>
        <taxon>Vertebrata</taxon>
        <taxon>Euteleostomi</taxon>
        <taxon>Actinopterygii</taxon>
        <taxon>Neopterygii</taxon>
        <taxon>Teleostei</taxon>
        <taxon>Neoteleostei</taxon>
        <taxon>Acanthomorphata</taxon>
        <taxon>Ovalentaria</taxon>
        <taxon>Atherinomorphae</taxon>
        <taxon>Cyprinodontiformes</taxon>
        <taxon>Goodeidae</taxon>
        <taxon>Ameca</taxon>
    </lineage>
</organism>
<comment type="caution">
    <text evidence="1">The sequence shown here is derived from an EMBL/GenBank/DDBJ whole genome shotgun (WGS) entry which is preliminary data.</text>
</comment>
<protein>
    <submittedName>
        <fullName evidence="1">Uncharacterized protein</fullName>
    </submittedName>
</protein>
<name>A0ABV0Z5E5_9TELE</name>
<proteinExistence type="predicted"/>
<dbReference type="EMBL" id="JAHRIP010051917">
    <property type="protein sequence ID" value="MEQ2301300.1"/>
    <property type="molecule type" value="Genomic_DNA"/>
</dbReference>